<evidence type="ECO:0000313" key="3">
    <source>
        <dbReference type="Proteomes" id="UP001596072"/>
    </source>
</evidence>
<dbReference type="EMBL" id="JBHSNS010000004">
    <property type="protein sequence ID" value="MFC5729482.1"/>
    <property type="molecule type" value="Genomic_DNA"/>
</dbReference>
<name>A0ABW0ZGM8_9ACTN</name>
<evidence type="ECO:0000256" key="1">
    <source>
        <dbReference type="SAM" id="MobiDB-lite"/>
    </source>
</evidence>
<evidence type="ECO:0008006" key="4">
    <source>
        <dbReference type="Google" id="ProtNLM"/>
    </source>
</evidence>
<feature type="compositionally biased region" description="Low complexity" evidence="1">
    <location>
        <begin position="375"/>
        <end position="402"/>
    </location>
</feature>
<feature type="region of interest" description="Disordered" evidence="1">
    <location>
        <begin position="373"/>
        <end position="410"/>
    </location>
</feature>
<dbReference type="RefSeq" id="WP_136433118.1">
    <property type="nucleotide sequence ID" value="NZ_JBHSNS010000004.1"/>
</dbReference>
<accession>A0ABW0ZGM8</accession>
<comment type="caution">
    <text evidence="2">The sequence shown here is derived from an EMBL/GenBank/DDBJ whole genome shotgun (WGS) entry which is preliminary data.</text>
</comment>
<dbReference type="Proteomes" id="UP001596072">
    <property type="component" value="Unassembled WGS sequence"/>
</dbReference>
<gene>
    <name evidence="2" type="ORF">ACFPQB_11190</name>
</gene>
<protein>
    <recommendedName>
        <fullName evidence="4">CHAD domain-containing protein</fullName>
    </recommendedName>
</protein>
<sequence length="410" mass="44311">MSAELEQPPSSDAVVFDLKDGGLYLRGAQDQIDAIVAELLSAAEVEARRTRSVGVADAAGAVTTAAALLAAGEEYLRLTPESLAKLRELGEQLDANGSLRGYLRKGSKFAGDLKFDKVSFRPEQALALQTAAVSLALRSAIADVQKAVEVVQESVDELARRARSQEVGRVVGLYEHLEAVAASTRSHGRLLKADWDSVSGAGLELRQSLTALRAYAQTTLNTFDADARVPRRAKALGAFSDTEGVGGTLKLIAVAEKALHLWEYLRLEHVRSTDPEHVESALEDARASLRTNQDRDRELVEAATGKLKALRQISPLETHHLFSIPDLQRNAEQALDTLEEFATVSRTGRPILDRHIHRPEFAETRAEVKRHAISAKDSAADASKAVGRAAGTGAKKAATKVTEPLRGLRR</sequence>
<proteinExistence type="predicted"/>
<organism evidence="2 3">
    <name type="scientific">Nocardioides vastitatis</name>
    <dbReference type="NCBI Taxonomy" id="2568655"/>
    <lineage>
        <taxon>Bacteria</taxon>
        <taxon>Bacillati</taxon>
        <taxon>Actinomycetota</taxon>
        <taxon>Actinomycetes</taxon>
        <taxon>Propionibacteriales</taxon>
        <taxon>Nocardioidaceae</taxon>
        <taxon>Nocardioides</taxon>
    </lineage>
</organism>
<keyword evidence="3" id="KW-1185">Reference proteome</keyword>
<evidence type="ECO:0000313" key="2">
    <source>
        <dbReference type="EMBL" id="MFC5729482.1"/>
    </source>
</evidence>
<reference evidence="3" key="1">
    <citation type="journal article" date="2019" name="Int. J. Syst. Evol. Microbiol.">
        <title>The Global Catalogue of Microorganisms (GCM) 10K type strain sequencing project: providing services to taxonomists for standard genome sequencing and annotation.</title>
        <authorList>
            <consortium name="The Broad Institute Genomics Platform"/>
            <consortium name="The Broad Institute Genome Sequencing Center for Infectious Disease"/>
            <person name="Wu L."/>
            <person name="Ma J."/>
        </authorList>
    </citation>
    <scope>NUCLEOTIDE SEQUENCE [LARGE SCALE GENOMIC DNA]</scope>
    <source>
        <strain evidence="3">YIM 94188</strain>
    </source>
</reference>